<dbReference type="PIRSF" id="PIRSF021328">
    <property type="entry name" value="UCP021328"/>
    <property type="match status" value="1"/>
</dbReference>
<evidence type="ECO:0000313" key="5">
    <source>
        <dbReference type="Proteomes" id="UP000244083"/>
    </source>
</evidence>
<gene>
    <name evidence="2" type="ORF">CBF96_05880</name>
    <name evidence="3" type="ORF">DB325_05140</name>
</gene>
<reference evidence="2" key="1">
    <citation type="submission" date="2017-05" db="EMBL/GenBank/DDBJ databases">
        <authorList>
            <person name="Song R."/>
            <person name="Chenine A.L."/>
            <person name="Ruprecht R.M."/>
        </authorList>
    </citation>
    <scope>NUCLEOTIDE SEQUENCE [LARGE SCALE GENOMIC DNA]</scope>
    <source>
        <strain evidence="2">114h</strain>
    </source>
</reference>
<reference evidence="4" key="2">
    <citation type="submission" date="2017-05" db="EMBL/GenBank/DDBJ databases">
        <authorList>
            <person name="Lin X.B."/>
            <person name="Stothard P."/>
            <person name="Tasseva G."/>
            <person name="Walter J."/>
        </authorList>
    </citation>
    <scope>NUCLEOTIDE SEQUENCE [LARGE SCALE GENOMIC DNA]</scope>
    <source>
        <strain evidence="4">114h</strain>
    </source>
</reference>
<reference evidence="5" key="5">
    <citation type="submission" date="2018-04" db="EMBL/GenBank/DDBJ databases">
        <title>Draft Genome Sequences of 10 Lactobacillus Species from 22 Commercial Probiotic Products.</title>
        <authorList>
            <person name="Gangiredla J."/>
            <person name="Barnaba T.J."/>
            <person name="Mammel M.K."/>
            <person name="Lacher D.W."/>
            <person name="Elkins C.A."/>
            <person name="Lampel K.A."/>
            <person name="Whitehouse C.A."/>
            <person name="Tartera C."/>
        </authorList>
    </citation>
    <scope>NUCLEOTIDE SEQUENCE [LARGE SCALE GENOMIC DNA]</scope>
    <source>
        <strain evidence="5">DS12_10</strain>
    </source>
</reference>
<dbReference type="EMBL" id="QAZN01000006">
    <property type="protein sequence ID" value="PTV04181.1"/>
    <property type="molecule type" value="Genomic_DNA"/>
</dbReference>
<dbReference type="Proteomes" id="UP000215747">
    <property type="component" value="Unassembled WGS sequence"/>
</dbReference>
<feature type="compositionally biased region" description="Basic residues" evidence="1">
    <location>
        <begin position="126"/>
        <end position="139"/>
    </location>
</feature>
<name>A0A081NN98_LIMRT</name>
<reference evidence="3" key="4">
    <citation type="journal article" date="2018" name="Genome Announc.">
        <title>Fifty-Six Draft Genome Sequences of 10 Lactobacillus Species from 22 Commercial Dietary Supplements.</title>
        <authorList>
            <person name="Gangiredla J."/>
            <person name="Barnaba T.J."/>
            <person name="Mammel M.K."/>
            <person name="Lacher D.W."/>
            <person name="Elkins C.A."/>
            <person name="Lampel K.A."/>
            <person name="Whitehouse C.A."/>
            <person name="Tartera C."/>
        </authorList>
    </citation>
    <scope>NUCLEOTIDE SEQUENCE</scope>
    <source>
        <strain evidence="3">DS12_10</strain>
    </source>
</reference>
<reference evidence="2 4" key="3">
    <citation type="submission" date="2017-09" db="EMBL/GenBank/DDBJ databases">
        <title>Tripartite evolution among Lactobacillus johnsonii, Lactobacillus taiwanensis, Lactobacillus reuteri and their rodent host.</title>
        <authorList>
            <person name="Wang T."/>
            <person name="Knowles S."/>
            <person name="Cheng C."/>
        </authorList>
    </citation>
    <scope>NUCLEOTIDE SEQUENCE [LARGE SCALE GENOMIC DNA]</scope>
    <source>
        <strain evidence="2 4">114h</strain>
    </source>
</reference>
<accession>A0A081NN98</accession>
<dbReference type="Pfam" id="PF11208">
    <property type="entry name" value="DUF2992"/>
    <property type="match status" value="1"/>
</dbReference>
<dbReference type="EMBL" id="NGPL01000030">
    <property type="protein sequence ID" value="OYS69166.1"/>
    <property type="molecule type" value="Genomic_DNA"/>
</dbReference>
<dbReference type="AlphaFoldDB" id="A0A081NN98"/>
<comment type="caution">
    <text evidence="3">The sequence shown here is derived from an EMBL/GenBank/DDBJ whole genome shotgun (WGS) entry which is preliminary data.</text>
</comment>
<dbReference type="Proteomes" id="UP000244083">
    <property type="component" value="Unassembled WGS sequence"/>
</dbReference>
<feature type="compositionally biased region" description="Basic and acidic residues" evidence="1">
    <location>
        <begin position="113"/>
        <end position="125"/>
    </location>
</feature>
<evidence type="ECO:0000313" key="4">
    <source>
        <dbReference type="Proteomes" id="UP000215747"/>
    </source>
</evidence>
<organism evidence="3 5">
    <name type="scientific">Limosilactobacillus reuteri</name>
    <name type="common">Lactobacillus reuteri</name>
    <dbReference type="NCBI Taxonomy" id="1598"/>
    <lineage>
        <taxon>Bacteria</taxon>
        <taxon>Bacillati</taxon>
        <taxon>Bacillota</taxon>
        <taxon>Bacilli</taxon>
        <taxon>Lactobacillales</taxon>
        <taxon>Lactobacillaceae</taxon>
        <taxon>Limosilactobacillus</taxon>
    </lineage>
</organism>
<sequence>MVIQSCLTIVFDGSFYKAILECHDDKDYSVASVTLGSSEPKMSLILKLINQDYQRFHFHHEPSRTRIVTKRINPKRAQRLANKAMKSQGISTKAQITLKKQFEEKKKLRKAQHATEKRLTQELRYQKRVAKHRKKHRGH</sequence>
<evidence type="ECO:0000313" key="2">
    <source>
        <dbReference type="EMBL" id="OYS69166.1"/>
    </source>
</evidence>
<proteinExistence type="predicted"/>
<feature type="region of interest" description="Disordered" evidence="1">
    <location>
        <begin position="104"/>
        <end position="139"/>
    </location>
</feature>
<dbReference type="InterPro" id="IPR016787">
    <property type="entry name" value="UCP021328"/>
</dbReference>
<evidence type="ECO:0000313" key="3">
    <source>
        <dbReference type="EMBL" id="PTV04181.1"/>
    </source>
</evidence>
<evidence type="ECO:0000256" key="1">
    <source>
        <dbReference type="SAM" id="MobiDB-lite"/>
    </source>
</evidence>
<protein>
    <submittedName>
        <fullName evidence="3">DUF2992 domain-containing protein</fullName>
    </submittedName>
</protein>